<dbReference type="RefSeq" id="WP_367625836.1">
    <property type="nucleotide sequence ID" value="NZ_JBFNQD010000011.1"/>
</dbReference>
<dbReference type="Proteomes" id="UP001555786">
    <property type="component" value="Unassembled WGS sequence"/>
</dbReference>
<organism evidence="1 2">
    <name type="scientific">Labrys neptuniae</name>
    <dbReference type="NCBI Taxonomy" id="376174"/>
    <lineage>
        <taxon>Bacteria</taxon>
        <taxon>Pseudomonadati</taxon>
        <taxon>Pseudomonadota</taxon>
        <taxon>Alphaproteobacteria</taxon>
        <taxon>Hyphomicrobiales</taxon>
        <taxon>Xanthobacteraceae</taxon>
        <taxon>Labrys</taxon>
    </lineage>
</organism>
<evidence type="ECO:0008006" key="3">
    <source>
        <dbReference type="Google" id="ProtNLM"/>
    </source>
</evidence>
<comment type="caution">
    <text evidence="1">The sequence shown here is derived from an EMBL/GenBank/DDBJ whole genome shotgun (WGS) entry which is preliminary data.</text>
</comment>
<name>A0ABV3PTK5_9HYPH</name>
<proteinExistence type="predicted"/>
<evidence type="ECO:0000313" key="1">
    <source>
        <dbReference type="EMBL" id="MEW9308992.1"/>
    </source>
</evidence>
<keyword evidence="2" id="KW-1185">Reference proteome</keyword>
<accession>A0ABV3PTK5</accession>
<protein>
    <recommendedName>
        <fullName evidence="3">DUF1488 domain-containing protein</fullName>
    </recommendedName>
</protein>
<sequence length="118" mass="13364">MELSRSRRFLEPAARLKVSRGIAADKCRNGIFRTVRGFDAGEGSAMTSMFDYDPEEIVSFEGHDISLKEAVMQYRQARAHPDQFTDFSAVRDPGKTPQIFEVEHFDALMTRPEFEGSA</sequence>
<gene>
    <name evidence="1" type="ORF">ABXS05_25815</name>
</gene>
<reference evidence="1 2" key="1">
    <citation type="submission" date="2024-07" db="EMBL/GenBank/DDBJ databases">
        <title>Description of Labrys sedimenti sp. nov., isolated from a diclofenac-degrading enrichment culture.</title>
        <authorList>
            <person name="Tancsics A."/>
            <person name="Csepanyi A."/>
        </authorList>
    </citation>
    <scope>NUCLEOTIDE SEQUENCE [LARGE SCALE GENOMIC DNA]</scope>
    <source>
        <strain evidence="1 2">LMG 23578</strain>
    </source>
</reference>
<dbReference type="EMBL" id="JBFNQD010000011">
    <property type="protein sequence ID" value="MEW9308992.1"/>
    <property type="molecule type" value="Genomic_DNA"/>
</dbReference>
<evidence type="ECO:0000313" key="2">
    <source>
        <dbReference type="Proteomes" id="UP001555786"/>
    </source>
</evidence>